<dbReference type="InterPro" id="IPR002869">
    <property type="entry name" value="Pyrv_flavodox_OxRed_cen"/>
</dbReference>
<protein>
    <submittedName>
        <fullName evidence="3">2-oxoacid:ferredoxin oxidoreductase subunit gamma</fullName>
    </submittedName>
</protein>
<evidence type="ECO:0000256" key="1">
    <source>
        <dbReference type="ARBA" id="ARBA00023002"/>
    </source>
</evidence>
<dbReference type="EMBL" id="SGBD01000001">
    <property type="protein sequence ID" value="RZD15395.1"/>
    <property type="molecule type" value="Genomic_DNA"/>
</dbReference>
<keyword evidence="1" id="KW-0560">Oxidoreductase</keyword>
<comment type="caution">
    <text evidence="3">The sequence shown here is derived from an EMBL/GenBank/DDBJ whole genome shotgun (WGS) entry which is preliminary data.</text>
</comment>
<accession>A0A519BDP3</accession>
<reference evidence="3 4" key="1">
    <citation type="submission" date="2019-01" db="EMBL/GenBank/DDBJ databases">
        <title>Insights into ecological role of a new deltaproteobacterial order Candidatus Sinidesulfobacterales (Sva0485) by metagenomics and metatranscriptomics.</title>
        <authorList>
            <person name="Tan S."/>
            <person name="Liu J."/>
            <person name="Fang Y."/>
            <person name="Hedlund B.P."/>
            <person name="Lian Z.H."/>
            <person name="Huang L.Y."/>
            <person name="Li J.T."/>
            <person name="Huang L.N."/>
            <person name="Li W.J."/>
            <person name="Jiang H.C."/>
            <person name="Dong H.L."/>
            <person name="Shu W.S."/>
        </authorList>
    </citation>
    <scope>NUCLEOTIDE SEQUENCE [LARGE SCALE GENOMIC DNA]</scope>
    <source>
        <strain evidence="3">AP3</strain>
    </source>
</reference>
<dbReference type="Proteomes" id="UP000320813">
    <property type="component" value="Unassembled WGS sequence"/>
</dbReference>
<organism evidence="3 4">
    <name type="scientific">Candidatus Acidulodesulfobacterium ferriphilum</name>
    <dbReference type="NCBI Taxonomy" id="2597223"/>
    <lineage>
        <taxon>Bacteria</taxon>
        <taxon>Deltaproteobacteria</taxon>
        <taxon>Candidatus Acidulodesulfobacterales</taxon>
        <taxon>Candidatus Acidulodesulfobacterium</taxon>
    </lineage>
</organism>
<evidence type="ECO:0000313" key="3">
    <source>
        <dbReference type="EMBL" id="RZD15395.1"/>
    </source>
</evidence>
<feature type="domain" description="Pyruvate/ketoisovalerate oxidoreductase catalytic" evidence="2">
    <location>
        <begin position="13"/>
        <end position="174"/>
    </location>
</feature>
<dbReference type="InterPro" id="IPR052554">
    <property type="entry name" value="2-oxoglutarate_synth_KorC"/>
</dbReference>
<dbReference type="SUPFAM" id="SSF53323">
    <property type="entry name" value="Pyruvate-ferredoxin oxidoreductase, PFOR, domain III"/>
    <property type="match status" value="1"/>
</dbReference>
<dbReference type="InterPro" id="IPR011894">
    <property type="entry name" value="PorC_KorC"/>
</dbReference>
<dbReference type="NCBIfam" id="TIGR02175">
    <property type="entry name" value="PorC_KorC"/>
    <property type="match status" value="1"/>
</dbReference>
<dbReference type="Pfam" id="PF01558">
    <property type="entry name" value="POR"/>
    <property type="match status" value="1"/>
</dbReference>
<evidence type="ECO:0000313" key="4">
    <source>
        <dbReference type="Proteomes" id="UP000320813"/>
    </source>
</evidence>
<gene>
    <name evidence="3" type="ORF">EVJ47_03745</name>
</gene>
<dbReference type="GO" id="GO:0016625">
    <property type="term" value="F:oxidoreductase activity, acting on the aldehyde or oxo group of donors, iron-sulfur protein as acceptor"/>
    <property type="evidence" value="ECO:0007669"/>
    <property type="project" value="InterPro"/>
</dbReference>
<sequence>MSDRTEFRFAGSGGQGLILAGIILADAAAIYENKNAVQTQSYGPEARGGSSKSEVIISDSPIEYPKATMVDYMVALTQESFTKYIKDVKDNGIVIADKELVADFSNAKGKLYVIDMVKSAREELGKLLGLNIIALGVLVELSGIVSHESIEQALMKRVPKGFEDYNKKAIEIGFRLAKEIKNNK</sequence>
<dbReference type="PANTHER" id="PTHR42730">
    <property type="entry name" value="2-OXOGLUTARATE SYNTHASE SUBUNIT KORC"/>
    <property type="match status" value="1"/>
</dbReference>
<name>A0A519BDP3_9DELT</name>
<dbReference type="AlphaFoldDB" id="A0A519BDP3"/>
<dbReference type="PANTHER" id="PTHR42730:SF1">
    <property type="entry name" value="2-OXOGLUTARATE SYNTHASE SUBUNIT KORC"/>
    <property type="match status" value="1"/>
</dbReference>
<proteinExistence type="predicted"/>
<dbReference type="Gene3D" id="3.40.920.10">
    <property type="entry name" value="Pyruvate-ferredoxin oxidoreductase, PFOR, domain III"/>
    <property type="match status" value="1"/>
</dbReference>
<evidence type="ECO:0000259" key="2">
    <source>
        <dbReference type="Pfam" id="PF01558"/>
    </source>
</evidence>
<dbReference type="InterPro" id="IPR019752">
    <property type="entry name" value="Pyrv/ketoisovalerate_OxRed_cat"/>
</dbReference>